<sequence>MMKKTATLLAAALAAAPFAAAADFGHQQQLTIGGKPAYLAETSARVLANKDLTAPELVDDITDGLSGKKIPGYKIMIMGRTYSAAAETKPPKEGQSQWREKAYVHRGVKLFVGIPVANGKPDPARARLINIGVVDDNGGSAPHTPDEKIRPVGKQLMNEKAVVEKPYLKITELELPNMKKGETSGGGVKLTAGAVIDGKAVETKLDSTFTRFYTAKPTSSEPFKADARFVK</sequence>
<dbReference type="AlphaFoldDB" id="F2B9F8"/>
<keyword evidence="1" id="KW-0732">Signal</keyword>
<dbReference type="RefSeq" id="WP_007341416.1">
    <property type="nucleotide sequence ID" value="NZ_GL878494.1"/>
</dbReference>
<dbReference type="EMBL" id="AFAY01000006">
    <property type="protein sequence ID" value="EGF11962.1"/>
    <property type="molecule type" value="Genomic_DNA"/>
</dbReference>
<comment type="caution">
    <text evidence="2">The sequence shown here is derived from an EMBL/GenBank/DDBJ whole genome shotgun (WGS) entry which is preliminary data.</text>
</comment>
<gene>
    <name evidence="2" type="ORF">HMPREF9123_0404</name>
</gene>
<keyword evidence="3" id="KW-1185">Reference proteome</keyword>
<reference evidence="2 3" key="1">
    <citation type="submission" date="2011-02" db="EMBL/GenBank/DDBJ databases">
        <authorList>
            <person name="Muzny D."/>
            <person name="Qin X."/>
            <person name="Deng J."/>
            <person name="Jiang H."/>
            <person name="Liu Y."/>
            <person name="Qu J."/>
            <person name="Song X.-Z."/>
            <person name="Zhang L."/>
            <person name="Thornton R."/>
            <person name="Coyle M."/>
            <person name="Francisco L."/>
            <person name="Jackson L."/>
            <person name="Javaid M."/>
            <person name="Korchina V."/>
            <person name="Kovar C."/>
            <person name="Mata R."/>
            <person name="Mathew T."/>
            <person name="Ngo R."/>
            <person name="Nguyen L."/>
            <person name="Nguyen N."/>
            <person name="Okwuonu G."/>
            <person name="Ongeri F."/>
            <person name="Pham C."/>
            <person name="Simmons D."/>
            <person name="Wilczek-Boney K."/>
            <person name="Hale W."/>
            <person name="Jakkamsetti A."/>
            <person name="Pham P."/>
            <person name="Ruth R."/>
            <person name="San Lucas F."/>
            <person name="Warren J."/>
            <person name="Zhang J."/>
            <person name="Zhao Z."/>
            <person name="Zhou C."/>
            <person name="Zhu D."/>
            <person name="Lee S."/>
            <person name="Bess C."/>
            <person name="Blankenburg K."/>
            <person name="Forbes L."/>
            <person name="Fu Q."/>
            <person name="Gubbala S."/>
            <person name="Hirani K."/>
            <person name="Jayaseelan J.C."/>
            <person name="Lara F."/>
            <person name="Munidasa M."/>
            <person name="Palculict T."/>
            <person name="Patil S."/>
            <person name="Pu L.-L."/>
            <person name="Saada N."/>
            <person name="Tang L."/>
            <person name="Weissenberger G."/>
            <person name="Zhu Y."/>
            <person name="Hemphill L."/>
            <person name="Shang Y."/>
            <person name="Youmans B."/>
            <person name="Ayvaz T."/>
            <person name="Ross M."/>
            <person name="Santibanez J."/>
            <person name="Aqrawi P."/>
            <person name="Gross S."/>
            <person name="Joshi V."/>
            <person name="Fowler G."/>
            <person name="Nazareth L."/>
            <person name="Reid J."/>
            <person name="Worley K."/>
            <person name="Petrosino J."/>
            <person name="Highlander S."/>
            <person name="Gibbs R."/>
        </authorList>
    </citation>
    <scope>NUCLEOTIDE SEQUENCE [LARGE SCALE GENOMIC DNA]</scope>
    <source>
        <strain evidence="2 3">ATCC BAA-1200</strain>
    </source>
</reference>
<evidence type="ECO:0000256" key="1">
    <source>
        <dbReference type="SAM" id="SignalP"/>
    </source>
</evidence>
<feature type="chain" id="PRO_5003275438" evidence="1">
    <location>
        <begin position="22"/>
        <end position="231"/>
    </location>
</feature>
<accession>F2B9F8</accession>
<dbReference type="HOGENOM" id="CLU_1077011_0_0_4"/>
<evidence type="ECO:0000313" key="2">
    <source>
        <dbReference type="EMBL" id="EGF11962.1"/>
    </source>
</evidence>
<name>F2B9F8_9NEIS</name>
<protein>
    <submittedName>
        <fullName evidence="2">Uncharacterized protein</fullName>
    </submittedName>
</protein>
<organism evidence="2 3">
    <name type="scientific">Neisseria bacilliformis ATCC BAA-1200</name>
    <dbReference type="NCBI Taxonomy" id="888742"/>
    <lineage>
        <taxon>Bacteria</taxon>
        <taxon>Pseudomonadati</taxon>
        <taxon>Pseudomonadota</taxon>
        <taxon>Betaproteobacteria</taxon>
        <taxon>Neisseriales</taxon>
        <taxon>Neisseriaceae</taxon>
        <taxon>Neisseria</taxon>
    </lineage>
</organism>
<evidence type="ECO:0000313" key="3">
    <source>
        <dbReference type="Proteomes" id="UP000004105"/>
    </source>
</evidence>
<feature type="signal peptide" evidence="1">
    <location>
        <begin position="1"/>
        <end position="21"/>
    </location>
</feature>
<proteinExistence type="predicted"/>
<dbReference type="Proteomes" id="UP000004105">
    <property type="component" value="Unassembled WGS sequence"/>
</dbReference>